<dbReference type="CDD" id="cd00798">
    <property type="entry name" value="INT_XerDC_C"/>
    <property type="match status" value="1"/>
</dbReference>
<dbReference type="Proteomes" id="UP001594351">
    <property type="component" value="Unassembled WGS sequence"/>
</dbReference>
<dbReference type="HAMAP" id="MF_01808">
    <property type="entry name" value="Recomb_XerC_XerD"/>
    <property type="match status" value="1"/>
</dbReference>
<dbReference type="InterPro" id="IPR011010">
    <property type="entry name" value="DNA_brk_join_enz"/>
</dbReference>
<reference evidence="14 15" key="1">
    <citation type="submission" date="2024-09" db="EMBL/GenBank/DDBJ databases">
        <title>Laminarin stimulates single cell rates of sulfate reduction while oxygen inhibits transcriptomic activity in coastal marine sediment.</title>
        <authorList>
            <person name="Lindsay M."/>
            <person name="Orcutt B."/>
            <person name="Emerson D."/>
            <person name="Stepanauskas R."/>
            <person name="D'Angelo T."/>
        </authorList>
    </citation>
    <scope>NUCLEOTIDE SEQUENCE [LARGE SCALE GENOMIC DNA]</scope>
    <source>
        <strain evidence="14">SAG AM-311-K15</strain>
    </source>
</reference>
<evidence type="ECO:0000256" key="4">
    <source>
        <dbReference type="ARBA" id="ARBA00022490"/>
    </source>
</evidence>
<evidence type="ECO:0000256" key="10">
    <source>
        <dbReference type="ARBA" id="ARBA00023306"/>
    </source>
</evidence>
<evidence type="ECO:0000259" key="12">
    <source>
        <dbReference type="PROSITE" id="PS51898"/>
    </source>
</evidence>
<comment type="caution">
    <text evidence="14">The sequence shown here is derived from an EMBL/GenBank/DDBJ whole genome shotgun (WGS) entry which is preliminary data.</text>
</comment>
<dbReference type="Gene3D" id="1.10.443.10">
    <property type="entry name" value="Intergrase catalytic core"/>
    <property type="match status" value="1"/>
</dbReference>
<keyword evidence="7" id="KW-0229">DNA integration</keyword>
<evidence type="ECO:0000313" key="14">
    <source>
        <dbReference type="EMBL" id="MFC1852742.1"/>
    </source>
</evidence>
<evidence type="ECO:0000256" key="9">
    <source>
        <dbReference type="ARBA" id="ARBA00023172"/>
    </source>
</evidence>
<gene>
    <name evidence="14" type="primary">xerD</name>
    <name evidence="14" type="ORF">ACFL27_21295</name>
</gene>
<evidence type="ECO:0000256" key="1">
    <source>
        <dbReference type="ARBA" id="ARBA00004496"/>
    </source>
</evidence>
<evidence type="ECO:0000256" key="2">
    <source>
        <dbReference type="ARBA" id="ARBA00010450"/>
    </source>
</evidence>
<dbReference type="SUPFAM" id="SSF56349">
    <property type="entry name" value="DNA breaking-rejoining enzymes"/>
    <property type="match status" value="1"/>
</dbReference>
<sequence length="286" mass="32974">MVKITQFIELYLDYISVERGLSGLTIASYQSDLKKLALFLADQGLIDIQDISKVHLLEFLLQERQQGISARSTARRISVYKSLFRFGLLEKLIEHDPVETIEAPRLVKKLPDVLDFEEVELLLSAPQIEHHQGLRDRSMLETLYATGLRVSELVSLRMSNINLVVGYARCMGKGAKERIVPLGKHAQDWLGQYVQTARPFLSRKRLTDDLYINRLGRKMSRQNFWKIIKKYTDQVGIKKNISPHMLRHSFATHLLERGADLRSVQMFLGHSDISTTEIYTHIAQER</sequence>
<dbReference type="PROSITE" id="PS51898">
    <property type="entry name" value="TYR_RECOMBINASE"/>
    <property type="match status" value="1"/>
</dbReference>
<evidence type="ECO:0000256" key="11">
    <source>
        <dbReference type="PROSITE-ProRule" id="PRU01248"/>
    </source>
</evidence>
<dbReference type="InterPro" id="IPR011932">
    <property type="entry name" value="Recomb_XerD"/>
</dbReference>
<dbReference type="InterPro" id="IPR023009">
    <property type="entry name" value="Tyrosine_recombinase_XerC/XerD"/>
</dbReference>
<dbReference type="InterPro" id="IPR013762">
    <property type="entry name" value="Integrase-like_cat_sf"/>
</dbReference>
<dbReference type="PANTHER" id="PTHR30349">
    <property type="entry name" value="PHAGE INTEGRASE-RELATED"/>
    <property type="match status" value="1"/>
</dbReference>
<dbReference type="InterPro" id="IPR010998">
    <property type="entry name" value="Integrase_recombinase_N"/>
</dbReference>
<dbReference type="InterPro" id="IPR002104">
    <property type="entry name" value="Integrase_catalytic"/>
</dbReference>
<dbReference type="InterPro" id="IPR050090">
    <property type="entry name" value="Tyrosine_recombinase_XerCD"/>
</dbReference>
<dbReference type="NCBIfam" id="TIGR02225">
    <property type="entry name" value="recomb_XerD"/>
    <property type="match status" value="1"/>
</dbReference>
<evidence type="ECO:0000256" key="5">
    <source>
        <dbReference type="ARBA" id="ARBA00022618"/>
    </source>
</evidence>
<dbReference type="NCBIfam" id="NF001399">
    <property type="entry name" value="PRK00283.1"/>
    <property type="match status" value="1"/>
</dbReference>
<comment type="subcellular location">
    <subcellularLocation>
        <location evidence="1">Cytoplasm</location>
    </subcellularLocation>
</comment>
<evidence type="ECO:0000256" key="6">
    <source>
        <dbReference type="ARBA" id="ARBA00022829"/>
    </source>
</evidence>
<keyword evidence="9" id="KW-0233">DNA recombination</keyword>
<keyword evidence="4" id="KW-0963">Cytoplasm</keyword>
<protein>
    <recommendedName>
        <fullName evidence="3">Tyrosine recombinase XerD</fullName>
    </recommendedName>
</protein>
<organism evidence="14 15">
    <name type="scientific">candidate division CSSED10-310 bacterium</name>
    <dbReference type="NCBI Taxonomy" id="2855610"/>
    <lineage>
        <taxon>Bacteria</taxon>
        <taxon>Bacteria division CSSED10-310</taxon>
    </lineage>
</organism>
<keyword evidence="8 11" id="KW-0238">DNA-binding</keyword>
<dbReference type="Pfam" id="PF00589">
    <property type="entry name" value="Phage_integrase"/>
    <property type="match status" value="1"/>
</dbReference>
<dbReference type="EMBL" id="JBHPBY010000360">
    <property type="protein sequence ID" value="MFC1852742.1"/>
    <property type="molecule type" value="Genomic_DNA"/>
</dbReference>
<keyword evidence="5" id="KW-0132">Cell division</keyword>
<evidence type="ECO:0000313" key="15">
    <source>
        <dbReference type="Proteomes" id="UP001594351"/>
    </source>
</evidence>
<evidence type="ECO:0000259" key="13">
    <source>
        <dbReference type="PROSITE" id="PS51900"/>
    </source>
</evidence>
<dbReference type="InterPro" id="IPR004107">
    <property type="entry name" value="Integrase_SAM-like_N"/>
</dbReference>
<comment type="similarity">
    <text evidence="2">Belongs to the 'phage' integrase family. XerD subfamily.</text>
</comment>
<dbReference type="InterPro" id="IPR044068">
    <property type="entry name" value="CB"/>
</dbReference>
<evidence type="ECO:0000256" key="8">
    <source>
        <dbReference type="ARBA" id="ARBA00023125"/>
    </source>
</evidence>
<keyword evidence="6" id="KW-0159">Chromosome partition</keyword>
<dbReference type="Pfam" id="PF02899">
    <property type="entry name" value="Phage_int_SAM_1"/>
    <property type="match status" value="1"/>
</dbReference>
<accession>A0ABV6Z2R4</accession>
<evidence type="ECO:0000256" key="7">
    <source>
        <dbReference type="ARBA" id="ARBA00022908"/>
    </source>
</evidence>
<dbReference type="PROSITE" id="PS51900">
    <property type="entry name" value="CB"/>
    <property type="match status" value="1"/>
</dbReference>
<dbReference type="Gene3D" id="1.10.150.130">
    <property type="match status" value="1"/>
</dbReference>
<dbReference type="PANTHER" id="PTHR30349:SF81">
    <property type="entry name" value="TYROSINE RECOMBINASE XERC"/>
    <property type="match status" value="1"/>
</dbReference>
<feature type="domain" description="Core-binding (CB)" evidence="13">
    <location>
        <begin position="2"/>
        <end position="88"/>
    </location>
</feature>
<proteinExistence type="inferred from homology"/>
<name>A0ABV6Z2R4_UNCC1</name>
<feature type="domain" description="Tyr recombinase" evidence="12">
    <location>
        <begin position="109"/>
        <end position="286"/>
    </location>
</feature>
<feature type="non-terminal residue" evidence="14">
    <location>
        <position position="286"/>
    </location>
</feature>
<keyword evidence="10" id="KW-0131">Cell cycle</keyword>
<keyword evidence="15" id="KW-1185">Reference proteome</keyword>
<evidence type="ECO:0000256" key="3">
    <source>
        <dbReference type="ARBA" id="ARBA00015810"/>
    </source>
</evidence>